<sequence>MIVRSFSSHDVSDAIRGIRNDFSTLIKQQYPDRSVKLCHIAEAVAASFGFNTYQGLKTAVASGAWPKPKTCLLVDPYAAPVRFATRLKALQPDGCDDPEVLMRLYSRATCWLSDDRLILNGLPAASRMREERDYIVRTIANLADLDDQMWRGRGVTLLNAIVSGLLWIAIYRYDPITPEKLERALTWEGATALLRALRDPLQSARLGGSTAVLAQELQMALVAEKHSFRVWRKCFDMAIMRLRVMGWEAVVFASPAKDIAFWTNEFAKVCGSSLYPSAYSIFLEERYTRLDKFESTHSRGDG</sequence>
<dbReference type="RefSeq" id="WP_156476993.1">
    <property type="nucleotide sequence ID" value="NZ_BAPF01000054.1"/>
</dbReference>
<comment type="caution">
    <text evidence="1">The sequence shown here is derived from an EMBL/GenBank/DDBJ whole genome shotgun (WGS) entry which is preliminary data.</text>
</comment>
<evidence type="ECO:0000313" key="2">
    <source>
        <dbReference type="Proteomes" id="UP001065047"/>
    </source>
</evidence>
<reference evidence="1" key="1">
    <citation type="submission" date="2013-04" db="EMBL/GenBank/DDBJ databases">
        <title>The genome sequencing project of 58 acetic acid bacteria.</title>
        <authorList>
            <person name="Okamoto-Kainuma A."/>
            <person name="Ishikawa M."/>
            <person name="Umino S."/>
            <person name="Koizumi Y."/>
            <person name="Shiwa Y."/>
            <person name="Yoshikawa H."/>
            <person name="Matsutani M."/>
            <person name="Matsushita K."/>
        </authorList>
    </citation>
    <scope>NUCLEOTIDE SEQUENCE</scope>
    <source>
        <strain evidence="1">DSM 14337</strain>
    </source>
</reference>
<dbReference type="GeneID" id="29557789"/>
<protein>
    <submittedName>
        <fullName evidence="1">Uncharacterized protein</fullName>
    </submittedName>
</protein>
<dbReference type="EMBL" id="BAPF01000054">
    <property type="protein sequence ID" value="GBQ85361.1"/>
    <property type="molecule type" value="Genomic_DNA"/>
</dbReference>
<dbReference type="Proteomes" id="UP001065047">
    <property type="component" value="Unassembled WGS sequence"/>
</dbReference>
<keyword evidence="2" id="KW-1185">Reference proteome</keyword>
<name>A0ABQ0PZD0_9PROT</name>
<organism evidence="1 2">
    <name type="scientific">Acetobacter malorum DSM 14337</name>
    <dbReference type="NCBI Taxonomy" id="1307910"/>
    <lineage>
        <taxon>Bacteria</taxon>
        <taxon>Pseudomonadati</taxon>
        <taxon>Pseudomonadota</taxon>
        <taxon>Alphaproteobacteria</taxon>
        <taxon>Acetobacterales</taxon>
        <taxon>Acetobacteraceae</taxon>
        <taxon>Acetobacter</taxon>
    </lineage>
</organism>
<gene>
    <name evidence="1" type="ORF">AA14337_3052</name>
</gene>
<evidence type="ECO:0000313" key="1">
    <source>
        <dbReference type="EMBL" id="GBQ85361.1"/>
    </source>
</evidence>
<proteinExistence type="predicted"/>
<accession>A0ABQ0PZD0</accession>